<keyword evidence="3 8" id="KW-0540">Nuclease</keyword>
<dbReference type="InterPro" id="IPR050556">
    <property type="entry name" value="Type_II_TA_system_RNase"/>
</dbReference>
<dbReference type="SUPFAM" id="SSF88723">
    <property type="entry name" value="PIN domain-like"/>
    <property type="match status" value="1"/>
</dbReference>
<organism evidence="10 11">
    <name type="scientific">Nocardioides plantarum</name>
    <dbReference type="NCBI Taxonomy" id="29299"/>
    <lineage>
        <taxon>Bacteria</taxon>
        <taxon>Bacillati</taxon>
        <taxon>Actinomycetota</taxon>
        <taxon>Actinomycetes</taxon>
        <taxon>Propionibacteriales</taxon>
        <taxon>Nocardioidaceae</taxon>
        <taxon>Nocardioides</taxon>
    </lineage>
</organism>
<evidence type="ECO:0000256" key="7">
    <source>
        <dbReference type="ARBA" id="ARBA00038093"/>
    </source>
</evidence>
<proteinExistence type="inferred from homology"/>
<dbReference type="HAMAP" id="MF_00265">
    <property type="entry name" value="VapC_Nob1"/>
    <property type="match status" value="1"/>
</dbReference>
<keyword evidence="6 8" id="KW-0460">Magnesium</keyword>
<dbReference type="Pfam" id="PF01850">
    <property type="entry name" value="PIN"/>
    <property type="match status" value="1"/>
</dbReference>
<dbReference type="CDD" id="cd09871">
    <property type="entry name" value="PIN_MtVapC28-VapC30-like"/>
    <property type="match status" value="1"/>
</dbReference>
<dbReference type="Gene3D" id="3.40.50.1010">
    <property type="entry name" value="5'-nuclease"/>
    <property type="match status" value="1"/>
</dbReference>
<protein>
    <recommendedName>
        <fullName evidence="8">Ribonuclease VapC</fullName>
        <shortName evidence="8">RNase VapC</shortName>
        <ecNumber evidence="8">3.1.-.-</ecNumber>
    </recommendedName>
    <alternativeName>
        <fullName evidence="8">Toxin VapC</fullName>
    </alternativeName>
</protein>
<keyword evidence="2 8" id="KW-1277">Toxin-antitoxin system</keyword>
<evidence type="ECO:0000256" key="4">
    <source>
        <dbReference type="ARBA" id="ARBA00022723"/>
    </source>
</evidence>
<dbReference type="InterPro" id="IPR029060">
    <property type="entry name" value="PIN-like_dom_sf"/>
</dbReference>
<dbReference type="PANTHER" id="PTHR33653">
    <property type="entry name" value="RIBONUCLEASE VAPC2"/>
    <property type="match status" value="1"/>
</dbReference>
<evidence type="ECO:0000256" key="2">
    <source>
        <dbReference type="ARBA" id="ARBA00022649"/>
    </source>
</evidence>
<feature type="binding site" evidence="8">
    <location>
        <position position="4"/>
    </location>
    <ligand>
        <name>Mg(2+)</name>
        <dbReference type="ChEBI" id="CHEBI:18420"/>
    </ligand>
</feature>
<feature type="domain" description="PIN" evidence="9">
    <location>
        <begin position="1"/>
        <end position="119"/>
    </location>
</feature>
<evidence type="ECO:0000259" key="9">
    <source>
        <dbReference type="Pfam" id="PF01850"/>
    </source>
</evidence>
<dbReference type="RefSeq" id="WP_140009561.1">
    <property type="nucleotide sequence ID" value="NZ_JBHMDG010000047.1"/>
</dbReference>
<comment type="caution">
    <text evidence="10">The sequence shown here is derived from an EMBL/GenBank/DDBJ whole genome shotgun (WGS) entry which is preliminary data.</text>
</comment>
<keyword evidence="11" id="KW-1185">Reference proteome</keyword>
<keyword evidence="5 8" id="KW-0378">Hydrolase</keyword>
<evidence type="ECO:0000313" key="10">
    <source>
        <dbReference type="EMBL" id="MFB9315760.1"/>
    </source>
</evidence>
<evidence type="ECO:0000313" key="11">
    <source>
        <dbReference type="Proteomes" id="UP001589750"/>
    </source>
</evidence>
<evidence type="ECO:0000256" key="3">
    <source>
        <dbReference type="ARBA" id="ARBA00022722"/>
    </source>
</evidence>
<dbReference type="PANTHER" id="PTHR33653:SF1">
    <property type="entry name" value="RIBONUCLEASE VAPC2"/>
    <property type="match status" value="1"/>
</dbReference>
<comment type="cofactor">
    <cofactor evidence="1 8">
        <name>Mg(2+)</name>
        <dbReference type="ChEBI" id="CHEBI:18420"/>
    </cofactor>
</comment>
<comment type="function">
    <text evidence="8">Toxic component of a toxin-antitoxin (TA) system. An RNase.</text>
</comment>
<gene>
    <name evidence="8" type="primary">vapC</name>
    <name evidence="10" type="ORF">ACFFRI_22135</name>
</gene>
<reference evidence="10 11" key="1">
    <citation type="submission" date="2024-09" db="EMBL/GenBank/DDBJ databases">
        <authorList>
            <person name="Sun Q."/>
            <person name="Mori K."/>
        </authorList>
    </citation>
    <scope>NUCLEOTIDE SEQUENCE [LARGE SCALE GENOMIC DNA]</scope>
    <source>
        <strain evidence="10 11">JCM 9626</strain>
    </source>
</reference>
<dbReference type="InterPro" id="IPR022907">
    <property type="entry name" value="VapC_family"/>
</dbReference>
<evidence type="ECO:0000256" key="5">
    <source>
        <dbReference type="ARBA" id="ARBA00022801"/>
    </source>
</evidence>
<keyword evidence="4 8" id="KW-0479">Metal-binding</keyword>
<keyword evidence="8" id="KW-0800">Toxin</keyword>
<dbReference type="InterPro" id="IPR002716">
    <property type="entry name" value="PIN_dom"/>
</dbReference>
<accession>A0ABV5KG89</accession>
<dbReference type="EC" id="3.1.-.-" evidence="8"/>
<feature type="binding site" evidence="8">
    <location>
        <position position="94"/>
    </location>
    <ligand>
        <name>Mg(2+)</name>
        <dbReference type="ChEBI" id="CHEBI:18420"/>
    </ligand>
</feature>
<evidence type="ECO:0000256" key="1">
    <source>
        <dbReference type="ARBA" id="ARBA00001946"/>
    </source>
</evidence>
<dbReference type="EMBL" id="JBHMDG010000047">
    <property type="protein sequence ID" value="MFB9315760.1"/>
    <property type="molecule type" value="Genomic_DNA"/>
</dbReference>
<evidence type="ECO:0000256" key="6">
    <source>
        <dbReference type="ARBA" id="ARBA00022842"/>
    </source>
</evidence>
<dbReference type="Proteomes" id="UP001589750">
    <property type="component" value="Unassembled WGS sequence"/>
</dbReference>
<evidence type="ECO:0000256" key="8">
    <source>
        <dbReference type="HAMAP-Rule" id="MF_00265"/>
    </source>
</evidence>
<comment type="similarity">
    <text evidence="7 8">Belongs to the PINc/VapC protein family.</text>
</comment>
<name>A0ABV5KG89_9ACTN</name>
<sequence length="125" mass="13313">MIVDASSVIAILRREPGYGAHRDALGSSERARIAAPTLLEASLVAGPERARELDIVLADVEVVAFDREQALVARDAYARFGKGSGHPARLNFGDCMAYALAMTTGDPLLFKGDDFTHTDVTPALA</sequence>